<keyword evidence="4" id="KW-0520">NAD</keyword>
<dbReference type="PROSITE" id="PS50127">
    <property type="entry name" value="UBC_2"/>
    <property type="match status" value="1"/>
</dbReference>
<dbReference type="SMART" id="SM00212">
    <property type="entry name" value="UBCc"/>
    <property type="match status" value="1"/>
</dbReference>
<dbReference type="InterPro" id="IPR051838">
    <property type="entry name" value="ARTD_PARP"/>
</dbReference>
<dbReference type="SUPFAM" id="SSF56399">
    <property type="entry name" value="ADP-ribosylation"/>
    <property type="match status" value="1"/>
</dbReference>
<evidence type="ECO:0000313" key="8">
    <source>
        <dbReference type="Proteomes" id="UP001286456"/>
    </source>
</evidence>
<dbReference type="Pfam" id="PF00644">
    <property type="entry name" value="PARP"/>
    <property type="match status" value="1"/>
</dbReference>
<feature type="compositionally biased region" description="Acidic residues" evidence="5">
    <location>
        <begin position="952"/>
        <end position="963"/>
    </location>
</feature>
<feature type="region of interest" description="Disordered" evidence="5">
    <location>
        <begin position="932"/>
        <end position="997"/>
    </location>
</feature>
<evidence type="ECO:0000256" key="3">
    <source>
        <dbReference type="ARBA" id="ARBA00022695"/>
    </source>
</evidence>
<evidence type="ECO:0000313" key="7">
    <source>
        <dbReference type="EMBL" id="KAK3320889.1"/>
    </source>
</evidence>
<protein>
    <recommendedName>
        <fullName evidence="6">UBC core domain-containing protein</fullName>
    </recommendedName>
</protein>
<dbReference type="InterPro" id="IPR012317">
    <property type="entry name" value="Poly(ADP-ribose)pol_cat_dom"/>
</dbReference>
<keyword evidence="8" id="KW-1185">Reference proteome</keyword>
<dbReference type="Proteomes" id="UP001286456">
    <property type="component" value="Unassembled WGS sequence"/>
</dbReference>
<gene>
    <name evidence="7" type="ORF">B0T19DRAFT_374231</name>
</gene>
<evidence type="ECO:0000256" key="1">
    <source>
        <dbReference type="ARBA" id="ARBA00022676"/>
    </source>
</evidence>
<dbReference type="PANTHER" id="PTHR21328">
    <property type="entry name" value="POLY ADP-RIBOSE POLYMERASE FAMILY, MEMBER PARP"/>
    <property type="match status" value="1"/>
</dbReference>
<dbReference type="Gene3D" id="3.10.110.10">
    <property type="entry name" value="Ubiquitin Conjugating Enzyme"/>
    <property type="match status" value="1"/>
</dbReference>
<proteinExistence type="predicted"/>
<dbReference type="GO" id="GO:0003950">
    <property type="term" value="F:NAD+ poly-ADP-ribosyltransferase activity"/>
    <property type="evidence" value="ECO:0007669"/>
    <property type="project" value="InterPro"/>
</dbReference>
<dbReference type="SUPFAM" id="SSF54495">
    <property type="entry name" value="UBC-like"/>
    <property type="match status" value="1"/>
</dbReference>
<organism evidence="7 8">
    <name type="scientific">Cercophora scortea</name>
    <dbReference type="NCBI Taxonomy" id="314031"/>
    <lineage>
        <taxon>Eukaryota</taxon>
        <taxon>Fungi</taxon>
        <taxon>Dikarya</taxon>
        <taxon>Ascomycota</taxon>
        <taxon>Pezizomycotina</taxon>
        <taxon>Sordariomycetes</taxon>
        <taxon>Sordariomycetidae</taxon>
        <taxon>Sordariales</taxon>
        <taxon>Lasiosphaeriaceae</taxon>
        <taxon>Cercophora</taxon>
    </lineage>
</organism>
<accession>A0AAE0I955</accession>
<evidence type="ECO:0000256" key="4">
    <source>
        <dbReference type="ARBA" id="ARBA00023027"/>
    </source>
</evidence>
<feature type="domain" description="UBC core" evidence="6">
    <location>
        <begin position="1023"/>
        <end position="1199"/>
    </location>
</feature>
<evidence type="ECO:0000256" key="5">
    <source>
        <dbReference type="SAM" id="MobiDB-lite"/>
    </source>
</evidence>
<sequence length="1211" mass="133733">MTFKKFRSDISAAAARAAEGKICNVQSITSGDSDAEVVVVLHHASLPRTFRIRALAQNVDEYPDENSFVLFTDDDHTPKEVSDAIETIQNYLLGLSVYEMVTEISKQFNNILDRAQTKPVPAKPPSSKDEDEVAPEDDFSGDSDASCEADGEIFGLPSSPIPARSRLTPLRERAPWQARIKQDLRQVIRSGFKVGILEDFSAGSDNGMVSISIRINKLSLSEEAKSAWDVEDSDYVVLLVRFRPTNTTLESILRQPANLSGADFRVGRCKRYKPSLQSALRAFSESGSLDRLSSQQPDGDQFMKLFISNSLDQYLKDDFVSLVKLRETHGFSWEEANENRILRTGAEIPKSPDDDISREPATFDRPAGVNSTASFDHPILADDHLADKDCPGGRSFLLIAMQFTMRYFVKCTEFCLRCHRRVDSGFEALRPFVCSTPLCLYQYMSLGFGPNIEHEILTEPYVVDLLVSLCYAAVSGPPAALEHARSMGDTKSTAPSKHLFAIREFPAGLRLQVPDVSSAGTTMALAPKGQSRLYFDGTSLKHKDRDIRSNNWFVYRPRSNIIYHHAIIVNVFKNSFTFKDVCKSSYPVVAPVEWSTVSNAPSASEPSTTTIPYANMMLSKVDVYFYDTGFDSLDPGNQALSIRMILDTLPPISEIEEYLKSNIQSSFKSMRHVSTAAASLLQWIVSSNRSCISLVDRCPEQSKSPTQPATAPTAPTAPAAPTGRGRNRESERIPGMEGWIQFRFAQGSPDKEQRFKRALQEVAARKKEKLAQNPTIFAWHGSMIYNWHSIIRSGLDFKDVRCGRSYGDGVYFSPRLTASVSYSYRGVGKTWPNSVLKLTACISLNEIINAPEEFVSTNPHYVVSQLDWHQCRYLFVSSSPKGQQPKPTQGGTASMTAPSQETSGFHKQAAGLEIFGENGRRLEIPLSAIPPRTIGRGATPSSTVAKRSIQVVDDETASDEDSEDTKFIYSGDELDEATGPPLKKSDSRASPDRSATKVTTFKPGTLDLSSVLRLDPPTFANESATKGLARELKSLQDIQSKTPLHELGWFIDFDQISNLFQWIVELHSFDPSLPLATDMSKAKISSIVLEFRFGEDFPMSPPFVRVIRPRFLPFAKGGGGHVTAGGALCMELLTNSGWSPANSMESVLLQVRMAICSTDPKPARLRNPGKKPAGTGEGDYGISEAVDAFLRAANVHGWKVPHNLKKTALGV</sequence>
<dbReference type="Gene3D" id="3.90.228.10">
    <property type="match status" value="1"/>
</dbReference>
<reference evidence="7" key="1">
    <citation type="journal article" date="2023" name="Mol. Phylogenet. Evol.">
        <title>Genome-scale phylogeny and comparative genomics of the fungal order Sordariales.</title>
        <authorList>
            <person name="Hensen N."/>
            <person name="Bonometti L."/>
            <person name="Westerberg I."/>
            <person name="Brannstrom I.O."/>
            <person name="Guillou S."/>
            <person name="Cros-Aarteil S."/>
            <person name="Calhoun S."/>
            <person name="Haridas S."/>
            <person name="Kuo A."/>
            <person name="Mondo S."/>
            <person name="Pangilinan J."/>
            <person name="Riley R."/>
            <person name="LaButti K."/>
            <person name="Andreopoulos B."/>
            <person name="Lipzen A."/>
            <person name="Chen C."/>
            <person name="Yan M."/>
            <person name="Daum C."/>
            <person name="Ng V."/>
            <person name="Clum A."/>
            <person name="Steindorff A."/>
            <person name="Ohm R.A."/>
            <person name="Martin F."/>
            <person name="Silar P."/>
            <person name="Natvig D.O."/>
            <person name="Lalanne C."/>
            <person name="Gautier V."/>
            <person name="Ament-Velasquez S.L."/>
            <person name="Kruys A."/>
            <person name="Hutchinson M.I."/>
            <person name="Powell A.J."/>
            <person name="Barry K."/>
            <person name="Miller A.N."/>
            <person name="Grigoriev I.V."/>
            <person name="Debuchy R."/>
            <person name="Gladieux P."/>
            <person name="Hiltunen Thoren M."/>
            <person name="Johannesson H."/>
        </authorList>
    </citation>
    <scope>NUCLEOTIDE SEQUENCE</scope>
    <source>
        <strain evidence="7">SMH4131-1</strain>
    </source>
</reference>
<dbReference type="GO" id="GO:0016779">
    <property type="term" value="F:nucleotidyltransferase activity"/>
    <property type="evidence" value="ECO:0007669"/>
    <property type="project" value="UniProtKB-KW"/>
</dbReference>
<dbReference type="InterPro" id="IPR016135">
    <property type="entry name" value="UBQ-conjugating_enzyme/RWD"/>
</dbReference>
<dbReference type="AlphaFoldDB" id="A0AAE0I955"/>
<feature type="compositionally biased region" description="Low complexity" evidence="5">
    <location>
        <begin position="705"/>
        <end position="722"/>
    </location>
</feature>
<dbReference type="InterPro" id="IPR000608">
    <property type="entry name" value="UBC"/>
</dbReference>
<keyword evidence="1" id="KW-0328">Glycosyltransferase</keyword>
<reference evidence="7" key="2">
    <citation type="submission" date="2023-06" db="EMBL/GenBank/DDBJ databases">
        <authorList>
            <consortium name="Lawrence Berkeley National Laboratory"/>
            <person name="Haridas S."/>
            <person name="Hensen N."/>
            <person name="Bonometti L."/>
            <person name="Westerberg I."/>
            <person name="Brannstrom I.O."/>
            <person name="Guillou S."/>
            <person name="Cros-Aarteil S."/>
            <person name="Calhoun S."/>
            <person name="Kuo A."/>
            <person name="Mondo S."/>
            <person name="Pangilinan J."/>
            <person name="Riley R."/>
            <person name="Labutti K."/>
            <person name="Andreopoulos B."/>
            <person name="Lipzen A."/>
            <person name="Chen C."/>
            <person name="Yanf M."/>
            <person name="Daum C."/>
            <person name="Ng V."/>
            <person name="Clum A."/>
            <person name="Steindorff A."/>
            <person name="Ohm R."/>
            <person name="Martin F."/>
            <person name="Silar P."/>
            <person name="Natvig D."/>
            <person name="Lalanne C."/>
            <person name="Gautier V."/>
            <person name="Ament-Velasquez S.L."/>
            <person name="Kruys A."/>
            <person name="Hutchinson M.I."/>
            <person name="Powell A.J."/>
            <person name="Barry K."/>
            <person name="Miller A.N."/>
            <person name="Grigoriev I.V."/>
            <person name="Debuchy R."/>
            <person name="Gladieux P."/>
            <person name="Thoren M.H."/>
            <person name="Johannesson H."/>
        </authorList>
    </citation>
    <scope>NUCLEOTIDE SEQUENCE</scope>
    <source>
        <strain evidence="7">SMH4131-1</strain>
    </source>
</reference>
<evidence type="ECO:0000259" key="6">
    <source>
        <dbReference type="PROSITE" id="PS50127"/>
    </source>
</evidence>
<feature type="compositionally biased region" description="Acidic residues" evidence="5">
    <location>
        <begin position="129"/>
        <end position="151"/>
    </location>
</feature>
<keyword evidence="3" id="KW-0548">Nucleotidyltransferase</keyword>
<dbReference type="CDD" id="cd23802">
    <property type="entry name" value="UBCc_UBE2Q"/>
    <property type="match status" value="1"/>
</dbReference>
<feature type="region of interest" description="Disordered" evidence="5">
    <location>
        <begin position="698"/>
        <end position="732"/>
    </location>
</feature>
<comment type="caution">
    <text evidence="7">The sequence shown here is derived from an EMBL/GenBank/DDBJ whole genome shotgun (WGS) entry which is preliminary data.</text>
</comment>
<keyword evidence="2" id="KW-0808">Transferase</keyword>
<feature type="region of interest" description="Disordered" evidence="5">
    <location>
        <begin position="115"/>
        <end position="154"/>
    </location>
</feature>
<dbReference type="FunFam" id="3.10.110.10:FF:000107">
    <property type="entry name" value="Ubiquitin conjugating enzyme, putative"/>
    <property type="match status" value="1"/>
</dbReference>
<evidence type="ECO:0000256" key="2">
    <source>
        <dbReference type="ARBA" id="ARBA00022679"/>
    </source>
</evidence>
<name>A0AAE0I955_9PEZI</name>
<feature type="region of interest" description="Disordered" evidence="5">
    <location>
        <begin position="879"/>
        <end position="903"/>
    </location>
</feature>
<dbReference type="EMBL" id="JAUEPO010000005">
    <property type="protein sequence ID" value="KAK3320889.1"/>
    <property type="molecule type" value="Genomic_DNA"/>
</dbReference>
<dbReference type="Pfam" id="PF00179">
    <property type="entry name" value="UQ_con"/>
    <property type="match status" value="1"/>
</dbReference>
<feature type="compositionally biased region" description="Basic and acidic residues" evidence="5">
    <location>
        <begin position="983"/>
        <end position="995"/>
    </location>
</feature>